<dbReference type="WBParaSite" id="SSTP_0000283000.1">
    <property type="protein sequence ID" value="SSTP_0000283000.1"/>
    <property type="gene ID" value="SSTP_0000283000"/>
</dbReference>
<evidence type="ECO:0000313" key="2">
    <source>
        <dbReference type="Proteomes" id="UP000035681"/>
    </source>
</evidence>
<feature type="transmembrane region" description="Helical" evidence="1">
    <location>
        <begin position="86"/>
        <end position="105"/>
    </location>
</feature>
<feature type="transmembrane region" description="Helical" evidence="1">
    <location>
        <begin position="210"/>
        <end position="227"/>
    </location>
</feature>
<dbReference type="WBParaSite" id="TCONS_00001426.p1">
    <property type="protein sequence ID" value="TCONS_00001426.p1"/>
    <property type="gene ID" value="XLOC_001312"/>
</dbReference>
<protein>
    <submittedName>
        <fullName evidence="3">Na_H_Exchanger domain-containing protein</fullName>
    </submittedName>
</protein>
<feature type="transmembrane region" description="Helical" evidence="1">
    <location>
        <begin position="172"/>
        <end position="189"/>
    </location>
</feature>
<feature type="transmembrane region" description="Helical" evidence="1">
    <location>
        <begin position="233"/>
        <end position="250"/>
    </location>
</feature>
<proteinExistence type="predicted"/>
<evidence type="ECO:0000313" key="3">
    <source>
        <dbReference type="WBParaSite" id="SSTP_0000283000.1"/>
    </source>
</evidence>
<feature type="transmembrane region" description="Helical" evidence="1">
    <location>
        <begin position="111"/>
        <end position="130"/>
    </location>
</feature>
<dbReference type="Proteomes" id="UP000035681">
    <property type="component" value="Unplaced"/>
</dbReference>
<organism evidence="3">
    <name type="scientific">Strongyloides stercoralis</name>
    <name type="common">Threadworm</name>
    <dbReference type="NCBI Taxonomy" id="6248"/>
    <lineage>
        <taxon>Eukaryota</taxon>
        <taxon>Metazoa</taxon>
        <taxon>Ecdysozoa</taxon>
        <taxon>Nematoda</taxon>
        <taxon>Chromadorea</taxon>
        <taxon>Rhabditida</taxon>
        <taxon>Tylenchina</taxon>
        <taxon>Panagrolaimomorpha</taxon>
        <taxon>Strongyloidoidea</taxon>
        <taxon>Strongyloididae</taxon>
        <taxon>Strongyloides</taxon>
    </lineage>
</organism>
<keyword evidence="1" id="KW-1133">Transmembrane helix</keyword>
<dbReference type="AlphaFoldDB" id="A0A0K0E013"/>
<reference evidence="3" key="1">
    <citation type="submission" date="2015-08" db="UniProtKB">
        <authorList>
            <consortium name="WormBaseParasite"/>
        </authorList>
    </citation>
    <scope>IDENTIFICATION</scope>
</reference>
<evidence type="ECO:0000256" key="1">
    <source>
        <dbReference type="SAM" id="Phobius"/>
    </source>
</evidence>
<feature type="transmembrane region" description="Helical" evidence="1">
    <location>
        <begin position="257"/>
        <end position="280"/>
    </location>
</feature>
<keyword evidence="2" id="KW-1185">Reference proteome</keyword>
<accession>A0A0K0E013</accession>
<sequence length="281" mass="31898">MNIQDILYVKDKVINQLSVSYKGVTCFLNTLAPKIRVTFKGHVNKFSENILPLIEQGGSDLLEILQPVHLSNENNFELHKNGCVEIYLSLAVMLIGLTSGELLGNTLFGNIFSFIFTPSVEVFVMITFPLSLFLKSYEDICYDEIERKKELFLMSLVTGTFVGHLFGKEVTYYYPSIYFVFLLILTILIDNDKTKFVENISTSNSNMMQVLFSGALTYLLMGALSIITIKGSIILFILIILTYFHIEILSRHVTTKLISIGTNQFIYVTIFVIIQIFFAIV</sequence>
<feature type="transmembrane region" description="Helical" evidence="1">
    <location>
        <begin position="151"/>
        <end position="166"/>
    </location>
</feature>
<keyword evidence="1" id="KW-0472">Membrane</keyword>
<name>A0A0K0E013_STRER</name>
<keyword evidence="1" id="KW-0812">Transmembrane</keyword>